<dbReference type="Proteomes" id="UP000483820">
    <property type="component" value="Chromosome IV"/>
</dbReference>
<dbReference type="RefSeq" id="XP_053585225.1">
    <property type="nucleotide sequence ID" value="XM_053730453.1"/>
</dbReference>
<comment type="caution">
    <text evidence="1">The sequence shown here is derived from an EMBL/GenBank/DDBJ whole genome shotgun (WGS) entry which is preliminary data.</text>
</comment>
<sequence length="110" mass="12873">MKQSILAKLRREARKNHEKMLVETSFTQPVRKEASCNSHSPKEYGITEEVEPKHDSLNEYLVKHFVMVKGRADKKSKEHQLFESKEKKLTTINSLTNRYNPALHFPVYTS</sequence>
<gene>
    <name evidence="1" type="ORF">GCK72_014771</name>
</gene>
<evidence type="ECO:0000313" key="2">
    <source>
        <dbReference type="Proteomes" id="UP000483820"/>
    </source>
</evidence>
<organism evidence="1 2">
    <name type="scientific">Caenorhabditis remanei</name>
    <name type="common">Caenorhabditis vulgaris</name>
    <dbReference type="NCBI Taxonomy" id="31234"/>
    <lineage>
        <taxon>Eukaryota</taxon>
        <taxon>Metazoa</taxon>
        <taxon>Ecdysozoa</taxon>
        <taxon>Nematoda</taxon>
        <taxon>Chromadorea</taxon>
        <taxon>Rhabditida</taxon>
        <taxon>Rhabditina</taxon>
        <taxon>Rhabditomorpha</taxon>
        <taxon>Rhabditoidea</taxon>
        <taxon>Rhabditidae</taxon>
        <taxon>Peloderinae</taxon>
        <taxon>Caenorhabditis</taxon>
    </lineage>
</organism>
<dbReference type="EMBL" id="WUAV01000004">
    <property type="protein sequence ID" value="KAF1758313.1"/>
    <property type="molecule type" value="Genomic_DNA"/>
</dbReference>
<name>A0A6A5GV13_CAERE</name>
<protein>
    <submittedName>
        <fullName evidence="1">Uncharacterized protein</fullName>
    </submittedName>
</protein>
<accession>A0A6A5GV13</accession>
<dbReference type="AlphaFoldDB" id="A0A6A5GV13"/>
<dbReference type="KEGG" id="crq:GCK72_014771"/>
<proteinExistence type="predicted"/>
<dbReference type="CTD" id="78775904"/>
<dbReference type="GeneID" id="78775904"/>
<evidence type="ECO:0000313" key="1">
    <source>
        <dbReference type="EMBL" id="KAF1758313.1"/>
    </source>
</evidence>
<reference evidence="1 2" key="1">
    <citation type="submission" date="2019-12" db="EMBL/GenBank/DDBJ databases">
        <title>Chromosome-level assembly of the Caenorhabditis remanei genome.</title>
        <authorList>
            <person name="Teterina A.A."/>
            <person name="Willis J.H."/>
            <person name="Phillips P.C."/>
        </authorList>
    </citation>
    <scope>NUCLEOTIDE SEQUENCE [LARGE SCALE GENOMIC DNA]</scope>
    <source>
        <strain evidence="1 2">PX506</strain>
        <tissue evidence="1">Whole organism</tissue>
    </source>
</reference>